<evidence type="ECO:0000256" key="2">
    <source>
        <dbReference type="ARBA" id="ARBA00022475"/>
    </source>
</evidence>
<evidence type="ECO:0000256" key="6">
    <source>
        <dbReference type="ARBA" id="ARBA00022840"/>
    </source>
</evidence>
<dbReference type="GO" id="GO:0005524">
    <property type="term" value="F:ATP binding"/>
    <property type="evidence" value="ECO:0007669"/>
    <property type="project" value="UniProtKB-UniRule"/>
</dbReference>
<keyword evidence="6 11" id="KW-0067">ATP-binding</keyword>
<dbReference type="GO" id="GO:0008556">
    <property type="term" value="F:P-type potassium transmembrane transporter activity"/>
    <property type="evidence" value="ECO:0007669"/>
    <property type="project" value="InterPro"/>
</dbReference>
<keyword evidence="5 11" id="KW-0547">Nucleotide-binding</keyword>
<organism evidence="12 13">
    <name type="scientific">Aminipila butyrica</name>
    <dbReference type="NCBI Taxonomy" id="433296"/>
    <lineage>
        <taxon>Bacteria</taxon>
        <taxon>Bacillati</taxon>
        <taxon>Bacillota</taxon>
        <taxon>Clostridia</taxon>
        <taxon>Peptostreptococcales</taxon>
        <taxon>Anaerovoracaceae</taxon>
        <taxon>Aminipila</taxon>
    </lineage>
</organism>
<accession>A0A858BX42</accession>
<evidence type="ECO:0000256" key="4">
    <source>
        <dbReference type="ARBA" id="ARBA00022692"/>
    </source>
</evidence>
<evidence type="ECO:0000256" key="1">
    <source>
        <dbReference type="ARBA" id="ARBA00022448"/>
    </source>
</evidence>
<dbReference type="PANTHER" id="PTHR30042:SF2">
    <property type="entry name" value="POTASSIUM-TRANSPORTING ATPASE KDPC SUBUNIT"/>
    <property type="match status" value="1"/>
</dbReference>
<dbReference type="InterPro" id="IPR003820">
    <property type="entry name" value="KdpC"/>
</dbReference>
<dbReference type="NCBIfam" id="NF010600">
    <property type="entry name" value="PRK13995.1"/>
    <property type="match status" value="1"/>
</dbReference>
<evidence type="ECO:0000256" key="10">
    <source>
        <dbReference type="ARBA" id="ARBA00023136"/>
    </source>
</evidence>
<dbReference type="EMBL" id="CP048649">
    <property type="protein sequence ID" value="QIB70651.1"/>
    <property type="molecule type" value="Genomic_DNA"/>
</dbReference>
<keyword evidence="2 11" id="KW-1003">Cell membrane</keyword>
<comment type="subcellular location">
    <subcellularLocation>
        <location evidence="11">Cell membrane</location>
        <topology evidence="11">Single-pass membrane protein</topology>
    </subcellularLocation>
</comment>
<dbReference type="PANTHER" id="PTHR30042">
    <property type="entry name" value="POTASSIUM-TRANSPORTING ATPASE C CHAIN"/>
    <property type="match status" value="1"/>
</dbReference>
<name>A0A858BX42_9FIRM</name>
<keyword evidence="9 11" id="KW-0406">Ion transport</keyword>
<dbReference type="PIRSF" id="PIRSF001296">
    <property type="entry name" value="K_ATPase_KdpC"/>
    <property type="match status" value="1"/>
</dbReference>
<evidence type="ECO:0000313" key="13">
    <source>
        <dbReference type="Proteomes" id="UP000466848"/>
    </source>
</evidence>
<comment type="similarity">
    <text evidence="11">Belongs to the KdpC family.</text>
</comment>
<keyword evidence="8 11" id="KW-1133">Transmembrane helix</keyword>
<dbReference type="Proteomes" id="UP000466848">
    <property type="component" value="Chromosome"/>
</dbReference>
<comment type="subunit">
    <text evidence="11">The system is composed of three essential subunits: KdpA, KdpB and KdpC.</text>
</comment>
<keyword evidence="3 11" id="KW-0633">Potassium transport</keyword>
<dbReference type="AlphaFoldDB" id="A0A858BX42"/>
<sequence length="207" mass="22302">MKSLKGIKKPLLITVTMLLICGLAYPLLLTGISQLLFPYQANGSLLVFDGQAIGSELVGQDFTDQRFMKNRPSAVGYNTYTQEEKADGTYTGISSGSKNYAATNPKLTKRVEADIAEFLAVSPSISKEDIPTDLLTASGSGLDPHISPESASIQIPALVESTGLSQEQLEGIIQQHTQGRLFGIFGEITVNVLEVNLDIAKELELIK</sequence>
<evidence type="ECO:0000256" key="11">
    <source>
        <dbReference type="HAMAP-Rule" id="MF_00276"/>
    </source>
</evidence>
<dbReference type="HAMAP" id="MF_00276">
    <property type="entry name" value="KdpC"/>
    <property type="match status" value="1"/>
</dbReference>
<reference evidence="12 13" key="1">
    <citation type="submission" date="2020-02" db="EMBL/GenBank/DDBJ databases">
        <authorList>
            <person name="Kim Y.B."/>
            <person name="Roh S.W."/>
        </authorList>
    </citation>
    <scope>NUCLEOTIDE SEQUENCE [LARGE SCALE GENOMIC DNA]</scope>
    <source>
        <strain evidence="12 13">DSM 103574</strain>
    </source>
</reference>
<dbReference type="KEGG" id="abut:Ami103574_00940"/>
<gene>
    <name evidence="11" type="primary">kdpC</name>
    <name evidence="12" type="ORF">Ami103574_00940</name>
</gene>
<protein>
    <recommendedName>
        <fullName evidence="11">Potassium-transporting ATPase KdpC subunit</fullName>
    </recommendedName>
    <alternativeName>
        <fullName evidence="11">ATP phosphohydrolase [potassium-transporting] C chain</fullName>
    </alternativeName>
    <alternativeName>
        <fullName evidence="11">Potassium-binding and translocating subunit C</fullName>
    </alternativeName>
    <alternativeName>
        <fullName evidence="11">Potassium-translocating ATPase C chain</fullName>
    </alternativeName>
</protein>
<dbReference type="Pfam" id="PF02669">
    <property type="entry name" value="KdpC"/>
    <property type="match status" value="1"/>
</dbReference>
<evidence type="ECO:0000313" key="12">
    <source>
        <dbReference type="EMBL" id="QIB70651.1"/>
    </source>
</evidence>
<comment type="function">
    <text evidence="11">Part of the high-affinity ATP-driven potassium transport (or Kdp) system, which catalyzes the hydrolysis of ATP coupled with the electrogenic transport of potassium into the cytoplasm. This subunit acts as a catalytic chaperone that increases the ATP-binding affinity of the ATP-hydrolyzing subunit KdpB by the formation of a transient KdpB/KdpC/ATP ternary complex.</text>
</comment>
<evidence type="ECO:0000256" key="9">
    <source>
        <dbReference type="ARBA" id="ARBA00023065"/>
    </source>
</evidence>
<dbReference type="GO" id="GO:0005886">
    <property type="term" value="C:plasma membrane"/>
    <property type="evidence" value="ECO:0007669"/>
    <property type="project" value="UniProtKB-SubCell"/>
</dbReference>
<keyword evidence="4 11" id="KW-0812">Transmembrane</keyword>
<evidence type="ECO:0000256" key="3">
    <source>
        <dbReference type="ARBA" id="ARBA00022538"/>
    </source>
</evidence>
<keyword evidence="13" id="KW-1185">Reference proteome</keyword>
<keyword evidence="10 11" id="KW-0472">Membrane</keyword>
<evidence type="ECO:0000256" key="7">
    <source>
        <dbReference type="ARBA" id="ARBA00022958"/>
    </source>
</evidence>
<proteinExistence type="inferred from homology"/>
<keyword evidence="1 11" id="KW-0813">Transport</keyword>
<evidence type="ECO:0000256" key="8">
    <source>
        <dbReference type="ARBA" id="ARBA00022989"/>
    </source>
</evidence>
<dbReference type="NCBIfam" id="TIGR00681">
    <property type="entry name" value="kdpC"/>
    <property type="match status" value="1"/>
</dbReference>
<dbReference type="NCBIfam" id="NF001454">
    <property type="entry name" value="PRK00315.1"/>
    <property type="match status" value="1"/>
</dbReference>
<evidence type="ECO:0000256" key="5">
    <source>
        <dbReference type="ARBA" id="ARBA00022741"/>
    </source>
</evidence>
<keyword evidence="7 11" id="KW-0630">Potassium</keyword>